<dbReference type="PROSITE" id="PS51257">
    <property type="entry name" value="PROKAR_LIPOPROTEIN"/>
    <property type="match status" value="1"/>
</dbReference>
<name>A0AA90NEV7_9ACTN</name>
<gene>
    <name evidence="3" type="ORF">Q7X28_14390</name>
</gene>
<evidence type="ECO:0000313" key="4">
    <source>
        <dbReference type="Proteomes" id="UP001178281"/>
    </source>
</evidence>
<feature type="chain" id="PRO_5041737636" description="Ig-like domain-containing protein" evidence="2">
    <location>
        <begin position="22"/>
        <end position="173"/>
    </location>
</feature>
<comment type="caution">
    <text evidence="3">The sequence shown here is derived from an EMBL/GenBank/DDBJ whole genome shotgun (WGS) entry which is preliminary data.</text>
</comment>
<protein>
    <recommendedName>
        <fullName evidence="5">Ig-like domain-containing protein</fullName>
    </recommendedName>
</protein>
<organism evidence="3 4">
    <name type="scientific">Tsukamurella strandjordii</name>
    <dbReference type="NCBI Taxonomy" id="147577"/>
    <lineage>
        <taxon>Bacteria</taxon>
        <taxon>Bacillati</taxon>
        <taxon>Actinomycetota</taxon>
        <taxon>Actinomycetes</taxon>
        <taxon>Mycobacteriales</taxon>
        <taxon>Tsukamurellaceae</taxon>
        <taxon>Tsukamurella</taxon>
    </lineage>
</organism>
<feature type="compositionally biased region" description="Low complexity" evidence="1">
    <location>
        <begin position="61"/>
        <end position="74"/>
    </location>
</feature>
<evidence type="ECO:0008006" key="5">
    <source>
        <dbReference type="Google" id="ProtNLM"/>
    </source>
</evidence>
<evidence type="ECO:0000256" key="2">
    <source>
        <dbReference type="SAM" id="SignalP"/>
    </source>
</evidence>
<evidence type="ECO:0000256" key="1">
    <source>
        <dbReference type="SAM" id="MobiDB-lite"/>
    </source>
</evidence>
<dbReference type="RefSeq" id="WP_305111832.1">
    <property type="nucleotide sequence ID" value="NZ_JAUTIX010000005.1"/>
</dbReference>
<feature type="compositionally biased region" description="Low complexity" evidence="1">
    <location>
        <begin position="28"/>
        <end position="49"/>
    </location>
</feature>
<evidence type="ECO:0000313" key="3">
    <source>
        <dbReference type="EMBL" id="MDP0399117.1"/>
    </source>
</evidence>
<feature type="region of interest" description="Disordered" evidence="1">
    <location>
        <begin position="61"/>
        <end position="81"/>
    </location>
</feature>
<keyword evidence="4" id="KW-1185">Reference proteome</keyword>
<feature type="region of interest" description="Disordered" evidence="1">
    <location>
        <begin position="25"/>
        <end position="49"/>
    </location>
</feature>
<dbReference type="AlphaFoldDB" id="A0AA90NEV7"/>
<feature type="signal peptide" evidence="2">
    <location>
        <begin position="1"/>
        <end position="21"/>
    </location>
</feature>
<proteinExistence type="predicted"/>
<sequence>MSRRILCLITALFIVAGCSNKDSSAGDSTPANATSSQATQASTGTAKPGTATATVTATAAGGATGGAAPAPQTTSIKTCDDSPAVRPSELVLACADAGAVVSGITWDSWANDTATGSGTLTTKTCEPDCASGGTQTRTVGVTLHTPVRDPNGASRFTVATVGSKGDFQDYTLG</sequence>
<keyword evidence="2" id="KW-0732">Signal</keyword>
<dbReference type="Proteomes" id="UP001178281">
    <property type="component" value="Unassembled WGS sequence"/>
</dbReference>
<reference evidence="3" key="1">
    <citation type="submission" date="2023-08" db="EMBL/GenBank/DDBJ databases">
        <title>The draft genome of Tsukamurella strandjordii strain 050030.</title>
        <authorList>
            <person name="Zhao F."/>
            <person name="Feng Y."/>
            <person name="Zong Z."/>
        </authorList>
    </citation>
    <scope>NUCLEOTIDE SEQUENCE</scope>
    <source>
        <strain evidence="3">050030</strain>
    </source>
</reference>
<accession>A0AA90NEV7</accession>
<dbReference type="EMBL" id="JAUTIX010000005">
    <property type="protein sequence ID" value="MDP0399117.1"/>
    <property type="molecule type" value="Genomic_DNA"/>
</dbReference>